<organism evidence="8 9">
    <name type="scientific">Parthenolecanium corni</name>
    <dbReference type="NCBI Taxonomy" id="536013"/>
    <lineage>
        <taxon>Eukaryota</taxon>
        <taxon>Metazoa</taxon>
        <taxon>Ecdysozoa</taxon>
        <taxon>Arthropoda</taxon>
        <taxon>Hexapoda</taxon>
        <taxon>Insecta</taxon>
        <taxon>Pterygota</taxon>
        <taxon>Neoptera</taxon>
        <taxon>Paraneoptera</taxon>
        <taxon>Hemiptera</taxon>
        <taxon>Sternorrhyncha</taxon>
        <taxon>Coccoidea</taxon>
        <taxon>Coccidae</taxon>
        <taxon>Parthenolecanium</taxon>
    </lineage>
</organism>
<dbReference type="InterPro" id="IPR029313">
    <property type="entry name" value="FANCI_S3"/>
</dbReference>
<evidence type="ECO:0000313" key="9">
    <source>
        <dbReference type="Proteomes" id="UP001367676"/>
    </source>
</evidence>
<evidence type="ECO:0000259" key="2">
    <source>
        <dbReference type="Pfam" id="PF14675"/>
    </source>
</evidence>
<feature type="domain" description="FANCI solenoid 2" evidence="3">
    <location>
        <begin position="378"/>
        <end position="526"/>
    </location>
</feature>
<feature type="compositionally biased region" description="Polar residues" evidence="1">
    <location>
        <begin position="1348"/>
        <end position="1359"/>
    </location>
</feature>
<feature type="region of interest" description="Disordered" evidence="1">
    <location>
        <begin position="794"/>
        <end position="819"/>
    </location>
</feature>
<dbReference type="Pfam" id="PF14679">
    <property type="entry name" value="FANCI_HD1"/>
    <property type="match status" value="1"/>
</dbReference>
<feature type="domain" description="FANCI helical" evidence="6">
    <location>
        <begin position="289"/>
        <end position="369"/>
    </location>
</feature>
<dbReference type="InterPro" id="IPR029314">
    <property type="entry name" value="FANCI_S4"/>
</dbReference>
<dbReference type="InterPro" id="IPR026171">
    <property type="entry name" value="FANCI"/>
</dbReference>
<dbReference type="InterPro" id="IPR029310">
    <property type="entry name" value="FANCI_HD1"/>
</dbReference>
<evidence type="ECO:0000259" key="4">
    <source>
        <dbReference type="Pfam" id="PF14677"/>
    </source>
</evidence>
<evidence type="ECO:0000259" key="7">
    <source>
        <dbReference type="Pfam" id="PF14680"/>
    </source>
</evidence>
<name>A0AAN9TKC4_9HEMI</name>
<dbReference type="Pfam" id="PF14677">
    <property type="entry name" value="FANCI_S3"/>
    <property type="match status" value="1"/>
</dbReference>
<dbReference type="InterPro" id="IPR029312">
    <property type="entry name" value="FANCI_HD2"/>
</dbReference>
<keyword evidence="9" id="KW-1185">Reference proteome</keyword>
<dbReference type="Proteomes" id="UP001367676">
    <property type="component" value="Unassembled WGS sequence"/>
</dbReference>
<evidence type="ECO:0008006" key="10">
    <source>
        <dbReference type="Google" id="ProtNLM"/>
    </source>
</evidence>
<feature type="domain" description="FANCI solenoid 3" evidence="4">
    <location>
        <begin position="840"/>
        <end position="1053"/>
    </location>
</feature>
<proteinExistence type="predicted"/>
<accession>A0AAN9TKC4</accession>
<gene>
    <name evidence="8" type="ORF">V9T40_001504</name>
</gene>
<reference evidence="8 9" key="1">
    <citation type="submission" date="2024-03" db="EMBL/GenBank/DDBJ databases">
        <title>Adaptation during the transition from Ophiocordyceps entomopathogen to insect associate is accompanied by gene loss and intensified selection.</title>
        <authorList>
            <person name="Ward C.M."/>
            <person name="Onetto C.A."/>
            <person name="Borneman A.R."/>
        </authorList>
    </citation>
    <scope>NUCLEOTIDE SEQUENCE [LARGE SCALE GENOMIC DNA]</scope>
    <source>
        <strain evidence="8">AWRI1</strain>
        <tissue evidence="8">Single Adult Female</tissue>
    </source>
</reference>
<feature type="domain" description="FANCI helical" evidence="7">
    <location>
        <begin position="553"/>
        <end position="787"/>
    </location>
</feature>
<evidence type="ECO:0000259" key="3">
    <source>
        <dbReference type="Pfam" id="PF14676"/>
    </source>
</evidence>
<dbReference type="GO" id="GO:0006281">
    <property type="term" value="P:DNA repair"/>
    <property type="evidence" value="ECO:0007669"/>
    <property type="project" value="InterPro"/>
</dbReference>
<feature type="region of interest" description="Disordered" evidence="1">
    <location>
        <begin position="1329"/>
        <end position="1367"/>
    </location>
</feature>
<dbReference type="InterPro" id="IPR029315">
    <property type="entry name" value="FANCI_S2"/>
</dbReference>
<dbReference type="Pfam" id="PF14675">
    <property type="entry name" value="FANCI_S1"/>
    <property type="match status" value="1"/>
</dbReference>
<feature type="domain" description="FANCI solenoid 4" evidence="5">
    <location>
        <begin position="1076"/>
        <end position="1324"/>
    </location>
</feature>
<dbReference type="InterPro" id="IPR029308">
    <property type="entry name" value="FANCI_S1"/>
</dbReference>
<dbReference type="Pfam" id="PF14680">
    <property type="entry name" value="FANCI_HD2"/>
    <property type="match status" value="1"/>
</dbReference>
<dbReference type="Pfam" id="PF14678">
    <property type="entry name" value="FANCI_S4"/>
    <property type="match status" value="1"/>
</dbReference>
<evidence type="ECO:0000259" key="6">
    <source>
        <dbReference type="Pfam" id="PF14679"/>
    </source>
</evidence>
<dbReference type="GO" id="GO:0070182">
    <property type="term" value="F:DNA polymerase binding"/>
    <property type="evidence" value="ECO:0007669"/>
    <property type="project" value="TreeGrafter"/>
</dbReference>
<evidence type="ECO:0000256" key="1">
    <source>
        <dbReference type="SAM" id="MobiDB-lite"/>
    </source>
</evidence>
<dbReference type="PANTHER" id="PTHR21818">
    <property type="entry name" value="BC025462 PROTEIN"/>
    <property type="match status" value="1"/>
</dbReference>
<dbReference type="EMBL" id="JBBCAQ010000019">
    <property type="protein sequence ID" value="KAK7595071.1"/>
    <property type="molecule type" value="Genomic_DNA"/>
</dbReference>
<feature type="compositionally biased region" description="Basic and acidic residues" evidence="1">
    <location>
        <begin position="794"/>
        <end position="814"/>
    </location>
</feature>
<comment type="caution">
    <text evidence="8">The sequence shown here is derived from an EMBL/GenBank/DDBJ whole genome shotgun (WGS) entry which is preliminary data.</text>
</comment>
<dbReference type="PANTHER" id="PTHR21818:SF0">
    <property type="entry name" value="FANCONI ANEMIA GROUP I PROTEIN"/>
    <property type="match status" value="1"/>
</dbReference>
<feature type="domain" description="FANCI solenoid 1" evidence="2">
    <location>
        <begin position="70"/>
        <end position="282"/>
    </location>
</feature>
<sequence>MEDKFQKLIGFIEKKFGNDVDIEPLRNLMEEEFDLTEIPEMVEKALEKPESCKILVCAFLGLTQTSLSQKKCSKIIETVIKNLNTVGEKKKPNAPNLMNKIIPELDRLKTAHLVKLANICVEMIRDVEYSSNTSWKEVLPRIFNLLKDKKEVPYGGMDMSGTDFISEMLQVLCRINFCSEIIVPVTSMFSEIPMNSNQHESVVSKMCEMFEVVPTKCVPQLVQELLHLCKDDHIVIVFLKLQKYFFKRLHSLENVKMEEIPVELKEIMDAEIEILYHIEEFARISRLLDLLKLCKNATNAACLLLDPFIFSVLLVLSCLPAYETQVNDLLRTMITQIVTEEERKKESAWLSQIIESKFNIDELFSRTIQSRLCDHEKVVEGLKNLAFTLLSVSGIKSKESILKKIWRIGRITLVSLIKKHRKISKNVLQYLTDRIITGYTSQQYTDCLLHLCTVASSVMVDNFNVVVRILEFINSMPSVVSLRIITALVPLVQISNNLRDSLIMCLRKALFSRNIDIRQVAVLGFLQLLKFLKLQRVSAFSQNTLTQTTFHGPSVFTQICMDVHSQQTMTQQTRLPMNPNINEAICLEVVGILKRCFMQQASVKTTLYKGLFSAICVNPHLCTLVLDVLLDHFGQFYEQEEDVLPPLVFERTISIRNSIVSLEEPIGQLVLLIQDVLGRTNTIATDPDIEDDEATRCVQKFTVILNSLVDRFSRCDLNHFNLDENTNISDTSCESMKVQELIKQILSVYEALIAYVINSWNSETSPEFARKLVGLYKVHHLIVEFVKSSDKNKKKDKENLKDTTSKDGDTSVVEKRKRPTKKEKLLGVPKKSQFKLPPTILSLKTIERLLSLFLLNDIEWISPEALQELKSRKRLFAYSMKSALEGIRLIKQRLHEEPKSSVVFQDVVKISSLIFLRGLSRYRDIAEFDALSSVTAFECFSEVLTVINIHYKSKFPQFLEECLFVPVKDGIPKQILPILKVYKNLLNLVLHSDGQEADVNEDDELFDANKRLAPILIEALRVVILSLPPNESITNKIYEWLVSIAEKNQFPSAVDSRSYMDLLFSMNYRCRSDLTLLDSLCLQLCHSFPPVNDAPREQTVRPLLMLSDSSKTAILPKTCTILMSQLDDVDYMITRFKSENIILSYLEDNEDNPQTQCSVLKRRERELCQHSMHITLMSKTLSSIAAPTGPCLESVVKFLTRTFSVLTALTKYFISRSTAAEPVYQNAQFHKLVKIAGSQFLRQEASELILYVEKDYENENKKSLSHLNNQAKKQFVLLPKLVSELESFPKAVLQLSKKCKDGSLSNHIKLTITRDFRLNAKKVDELISRQNESDSDDDVSEINDPPLLSSTRISQAQEPSQKRRRIS</sequence>
<dbReference type="Pfam" id="PF14676">
    <property type="entry name" value="FANCI_S2"/>
    <property type="match status" value="1"/>
</dbReference>
<protein>
    <recommendedName>
        <fullName evidence="10">Fanconi anemia group I protein</fullName>
    </recommendedName>
</protein>
<evidence type="ECO:0000259" key="5">
    <source>
        <dbReference type="Pfam" id="PF14678"/>
    </source>
</evidence>
<evidence type="ECO:0000313" key="8">
    <source>
        <dbReference type="EMBL" id="KAK7595071.1"/>
    </source>
</evidence>